<dbReference type="Pfam" id="PF01553">
    <property type="entry name" value="Acyltransferase"/>
    <property type="match status" value="1"/>
</dbReference>
<evidence type="ECO:0000256" key="1">
    <source>
        <dbReference type="ARBA" id="ARBA00022679"/>
    </source>
</evidence>
<dbReference type="GO" id="GO:0006654">
    <property type="term" value="P:phosphatidic acid biosynthetic process"/>
    <property type="evidence" value="ECO:0007669"/>
    <property type="project" value="TreeGrafter"/>
</dbReference>
<evidence type="ECO:0000256" key="2">
    <source>
        <dbReference type="ARBA" id="ARBA00023315"/>
    </source>
</evidence>
<evidence type="ECO:0000259" key="3">
    <source>
        <dbReference type="SMART" id="SM00563"/>
    </source>
</evidence>
<dbReference type="GO" id="GO:0003841">
    <property type="term" value="F:1-acylglycerol-3-phosphate O-acyltransferase activity"/>
    <property type="evidence" value="ECO:0007669"/>
    <property type="project" value="TreeGrafter"/>
</dbReference>
<feature type="domain" description="Phospholipid/glycerol acyltransferase" evidence="3">
    <location>
        <begin position="37"/>
        <end position="155"/>
    </location>
</feature>
<dbReference type="EMBL" id="LZJY01000226">
    <property type="protein sequence ID" value="OBI02310.1"/>
    <property type="molecule type" value="Genomic_DNA"/>
</dbReference>
<comment type="caution">
    <text evidence="4">The sequence shown here is derived from an EMBL/GenBank/DDBJ whole genome shotgun (WGS) entry which is preliminary data.</text>
</comment>
<proteinExistence type="predicted"/>
<dbReference type="RefSeq" id="WP_067306332.1">
    <property type="nucleotide sequence ID" value="NZ_LZJY01000226.1"/>
</dbReference>
<dbReference type="InterPro" id="IPR002123">
    <property type="entry name" value="Plipid/glycerol_acylTrfase"/>
</dbReference>
<gene>
    <name evidence="4" type="ORF">A5679_18175</name>
</gene>
<dbReference type="SMART" id="SM00563">
    <property type="entry name" value="PlsC"/>
    <property type="match status" value="1"/>
</dbReference>
<name>A0A1A2VN69_MYCSC</name>
<sequence>MTTGRITSALRHWLWRSVCAVSGGLTVTGRWHTKGACIVVANHASHADTAVLVAALPSAARPVFGAAADYWFDVPMRRFIATSLIGILPVRRSGDGNYDALLAAAGPALRAGRTVVIYPEGTRSTDGVIGEFRLGAIRLARDCGVPIVPVAIVGTADVLPKDGTFSPGLMEVRLGTPVDPHTISAPQLRSQVLALRGDVVADDRFALAS</sequence>
<dbReference type="SUPFAM" id="SSF69593">
    <property type="entry name" value="Glycerol-3-phosphate (1)-acyltransferase"/>
    <property type="match status" value="1"/>
</dbReference>
<dbReference type="Proteomes" id="UP000092207">
    <property type="component" value="Unassembled WGS sequence"/>
</dbReference>
<evidence type="ECO:0000313" key="4">
    <source>
        <dbReference type="EMBL" id="OBI02310.1"/>
    </source>
</evidence>
<evidence type="ECO:0000313" key="5">
    <source>
        <dbReference type="Proteomes" id="UP000092207"/>
    </source>
</evidence>
<dbReference type="CDD" id="cd07989">
    <property type="entry name" value="LPLAT_AGPAT-like"/>
    <property type="match status" value="1"/>
</dbReference>
<accession>A0A1A2VN69</accession>
<dbReference type="PANTHER" id="PTHR10434:SF11">
    <property type="entry name" value="1-ACYL-SN-GLYCEROL-3-PHOSPHATE ACYLTRANSFERASE"/>
    <property type="match status" value="1"/>
</dbReference>
<dbReference type="AlphaFoldDB" id="A0A1A2VN69"/>
<dbReference type="PANTHER" id="PTHR10434">
    <property type="entry name" value="1-ACYL-SN-GLYCEROL-3-PHOSPHATE ACYLTRANSFERASE"/>
    <property type="match status" value="1"/>
</dbReference>
<keyword evidence="2 4" id="KW-0012">Acyltransferase</keyword>
<organism evidence="4 5">
    <name type="scientific">Mycobacterium scrofulaceum</name>
    <dbReference type="NCBI Taxonomy" id="1783"/>
    <lineage>
        <taxon>Bacteria</taxon>
        <taxon>Bacillati</taxon>
        <taxon>Actinomycetota</taxon>
        <taxon>Actinomycetes</taxon>
        <taxon>Mycobacteriales</taxon>
        <taxon>Mycobacteriaceae</taxon>
        <taxon>Mycobacterium</taxon>
    </lineage>
</organism>
<reference evidence="4 5" key="1">
    <citation type="submission" date="2016-06" db="EMBL/GenBank/DDBJ databases">
        <authorList>
            <person name="Kjaerup R.B."/>
            <person name="Dalgaard T.S."/>
            <person name="Juul-Madsen H.R."/>
        </authorList>
    </citation>
    <scope>NUCLEOTIDE SEQUENCE [LARGE SCALE GENOMIC DNA]</scope>
    <source>
        <strain evidence="4 5">E2838</strain>
    </source>
</reference>
<protein>
    <submittedName>
        <fullName evidence="4">Acyl-phosphate glycerol 3-phosphate acyltransferase</fullName>
    </submittedName>
</protein>
<keyword evidence="1 4" id="KW-0808">Transferase</keyword>